<dbReference type="EMBL" id="MN739078">
    <property type="protein sequence ID" value="QHS87121.1"/>
    <property type="molecule type" value="Genomic_DNA"/>
</dbReference>
<protein>
    <submittedName>
        <fullName evidence="2">Uncharacterized protein</fullName>
    </submittedName>
</protein>
<feature type="region of interest" description="Disordered" evidence="1">
    <location>
        <begin position="1"/>
        <end position="28"/>
    </location>
</feature>
<accession>A0A6C0B620</accession>
<reference evidence="2" key="1">
    <citation type="journal article" date="2020" name="Nature">
        <title>Giant virus diversity and host interactions through global metagenomics.</title>
        <authorList>
            <person name="Schulz F."/>
            <person name="Roux S."/>
            <person name="Paez-Espino D."/>
            <person name="Jungbluth S."/>
            <person name="Walsh D.A."/>
            <person name="Denef V.J."/>
            <person name="McMahon K.D."/>
            <person name="Konstantinidis K.T."/>
            <person name="Eloe-Fadrosh E.A."/>
            <person name="Kyrpides N.C."/>
            <person name="Woyke T."/>
        </authorList>
    </citation>
    <scope>NUCLEOTIDE SEQUENCE</scope>
    <source>
        <strain evidence="2">GVMAG-M-3300009684-20</strain>
    </source>
</reference>
<feature type="compositionally biased region" description="Pro residues" evidence="1">
    <location>
        <begin position="1"/>
        <end position="12"/>
    </location>
</feature>
<proteinExistence type="predicted"/>
<dbReference type="AlphaFoldDB" id="A0A6C0B620"/>
<sequence length="175" mass="19671">MDPNKPHVPPPYQERSYEGGQSMWARKSAEEAPEVSNYNYDAVGNVVGLESMTTDFGLLGQDQASTSLYGHVGKERTLKYDPAVLLNDAWFCVMTDDGGKLYGILNTLKGMGIQSPADYPFETMFGKSTLWERVNDNDYKIQKRGDAIQLLSKFRAPPPPVDIYDRRALFQHTRG</sequence>
<evidence type="ECO:0000313" key="2">
    <source>
        <dbReference type="EMBL" id="QHS87121.1"/>
    </source>
</evidence>
<name>A0A6C0B620_9ZZZZ</name>
<organism evidence="2">
    <name type="scientific">viral metagenome</name>
    <dbReference type="NCBI Taxonomy" id="1070528"/>
    <lineage>
        <taxon>unclassified sequences</taxon>
        <taxon>metagenomes</taxon>
        <taxon>organismal metagenomes</taxon>
    </lineage>
</organism>
<evidence type="ECO:0000256" key="1">
    <source>
        <dbReference type="SAM" id="MobiDB-lite"/>
    </source>
</evidence>